<comment type="similarity">
    <text evidence="2">Belongs to the RRP12 family.</text>
</comment>
<feature type="region of interest" description="Disordered" evidence="4">
    <location>
        <begin position="1044"/>
        <end position="1176"/>
    </location>
</feature>
<evidence type="ECO:0000313" key="7">
    <source>
        <dbReference type="EMBL" id="KAK6185603.1"/>
    </source>
</evidence>
<evidence type="ECO:0008006" key="9">
    <source>
        <dbReference type="Google" id="ProtNLM"/>
    </source>
</evidence>
<dbReference type="Proteomes" id="UP001347796">
    <property type="component" value="Unassembled WGS sequence"/>
</dbReference>
<dbReference type="PANTHER" id="PTHR48287">
    <property type="entry name" value="ARM REPEAT SUPERFAMILY PROTEIN"/>
    <property type="match status" value="1"/>
</dbReference>
<proteinExistence type="inferred from homology"/>
<dbReference type="PANTHER" id="PTHR48287:SF1">
    <property type="entry name" value="ARM REPEAT SUPERFAMILY PROTEIN"/>
    <property type="match status" value="1"/>
</dbReference>
<gene>
    <name evidence="7" type="ORF">SNE40_007802</name>
</gene>
<evidence type="ECO:0000313" key="8">
    <source>
        <dbReference type="Proteomes" id="UP001347796"/>
    </source>
</evidence>
<dbReference type="InterPro" id="IPR057860">
    <property type="entry name" value="HEAT_RRP12_N"/>
</dbReference>
<evidence type="ECO:0000256" key="2">
    <source>
        <dbReference type="ARBA" id="ARBA00007690"/>
    </source>
</evidence>
<dbReference type="InterPro" id="IPR016024">
    <property type="entry name" value="ARM-type_fold"/>
</dbReference>
<evidence type="ECO:0000256" key="1">
    <source>
        <dbReference type="ARBA" id="ARBA00004123"/>
    </source>
</evidence>
<feature type="domain" description="RRP12 HEAT" evidence="5">
    <location>
        <begin position="424"/>
        <end position="698"/>
    </location>
</feature>
<dbReference type="Gene3D" id="1.25.10.10">
    <property type="entry name" value="Leucine-rich Repeat Variant"/>
    <property type="match status" value="2"/>
</dbReference>
<dbReference type="Pfam" id="PF25772">
    <property type="entry name" value="HEAT_RRP12_N"/>
    <property type="match status" value="1"/>
</dbReference>
<protein>
    <recommendedName>
        <fullName evidence="9">RRP12-like protein</fullName>
    </recommendedName>
</protein>
<feature type="region of interest" description="Disordered" evidence="4">
    <location>
        <begin position="1"/>
        <end position="39"/>
    </location>
</feature>
<dbReference type="InterPro" id="IPR052087">
    <property type="entry name" value="RRP12"/>
</dbReference>
<sequence>MGARGKKITPKGKSNTSNVGKWKKGQSSSSNPVSKKFRDAAKNRLFQKNTGPSNLTVAALAKHNEGETEIDGMSVVSTEDAKSTTAKTFSTWATNWTDCTNATFSRVHRYWASNSAMHKEILAVLAAVTEVIKQQGGSETETEYFAALMTALETADSKDSLAAISYLLNLAIKKVPAAVLKSRFSQISKQLLDYLAKYADGTSTSLTKSLLLCLAAVLRVQDQGVWNHTSTHQIYNSILTFITHKKPRIRKTAHQCIQIVLKGSLFMTSDDPPPVHPAASLTAKYCNHEIEQCAGSSEAINTLYTLGLLREVLGTFSQNSLKSTCENILRVMTISNPLVKASGMQALHGMFSSKPKAGNLPAELNAQIITALYDYQPSEHDSQPMRAWLAVMEKAHVNLARIDEKLGISHLPKLFSVGMTCLLSNKPEVASSASKTLMTLLSECVAPTVDYLKVLVTSAPTGSMTPIHKIVKACESGLSYQFHSTWKQVFQLLALLFEVIGKHLPELIENMLITLVDLRESSNFSYKADVDHIVGSAIKSMGPRLVLKNIPLNITGEDDDTNFPRSWLLPILSHNIQHTELAFFSSYFLPLSAKFRQTCVDLRAEKRFALATAYEALQKQIWGLLQGFCTHPSDLSSSFKSVAKIMGTAISERQDLKMEVMAALRKLINQNLENEANKAELARFAKNFLPILFNLFTTDPKKEKEGCRLAALTTIKAYLQITDLQLAESFFDTCVAKINDADITPARRIALTDLTAAILPHIKEDRLQIIFDIAKPNLKSTDNALQKKSYRILEEICSMKSESSKTFVHDNLPKIQKMLIGALSKSSSSSKTPRLRCLIHIFQNLEKKQMNFVMTVLPEAILCTKEVGGRARSAAYSLLITIGDAMIRWRKDKSEEDVIYEYIKLILAGLAGGQDMVSSSLFALTRVFYQYKDKIPSECLDALVDNVCLLLQSKSREIVQSALGFIKVMLSAYKDTTLAGQLKTLVSGLVSMKDDCKHHFHLKNKQIYTKLIKRFGYEIIHKLTPENVHKVLVNIRKRLDREKRNQLANEAGDSDAEEDDDDDDDMPTKSKPETIDELLRDTDSELDEPEDGKKKEVSKRKKGKKAFIQEEGTEIVDFLDPSANKKIFSSKPNKQQDNGSSKRREELFKRGGDGRLVITTEQDDTGEKIESDMEDDLEDIMASMDGKRKKTKKRVFEELDSDDDDGSIVNKKYKAGGKGIHRQFDKTKQHKDTNQYGSEYKSKKAGGDVKRKGKPDPYAYVPFDFKRLNKRKQAKLKGQFKGFVKGAKKGALKGSKKRRQ</sequence>
<feature type="compositionally biased region" description="Polar residues" evidence="4">
    <location>
        <begin position="12"/>
        <end position="33"/>
    </location>
</feature>
<dbReference type="EMBL" id="JAZGQO010000006">
    <property type="protein sequence ID" value="KAK6185603.1"/>
    <property type="molecule type" value="Genomic_DNA"/>
</dbReference>
<feature type="compositionally biased region" description="Basic and acidic residues" evidence="4">
    <location>
        <begin position="1240"/>
        <end position="1250"/>
    </location>
</feature>
<evidence type="ECO:0000256" key="4">
    <source>
        <dbReference type="SAM" id="MobiDB-lite"/>
    </source>
</evidence>
<dbReference type="SUPFAM" id="SSF48371">
    <property type="entry name" value="ARM repeat"/>
    <property type="match status" value="1"/>
</dbReference>
<dbReference type="InterPro" id="IPR012978">
    <property type="entry name" value="HEAT_RRP12"/>
</dbReference>
<evidence type="ECO:0000256" key="3">
    <source>
        <dbReference type="ARBA" id="ARBA00023242"/>
    </source>
</evidence>
<feature type="compositionally biased region" description="Polar residues" evidence="4">
    <location>
        <begin position="1130"/>
        <end position="1139"/>
    </location>
</feature>
<dbReference type="Pfam" id="PF08161">
    <property type="entry name" value="RRP12_HEAT"/>
    <property type="match status" value="1"/>
</dbReference>
<feature type="compositionally biased region" description="Basic residues" evidence="4">
    <location>
        <begin position="1211"/>
        <end position="1221"/>
    </location>
</feature>
<feature type="compositionally biased region" description="Basic and acidic residues" evidence="4">
    <location>
        <begin position="1140"/>
        <end position="1153"/>
    </location>
</feature>
<feature type="compositionally biased region" description="Basic and acidic residues" evidence="4">
    <location>
        <begin position="1066"/>
        <end position="1083"/>
    </location>
</feature>
<accession>A0AAN8K5B2</accession>
<comment type="subcellular location">
    <subcellularLocation>
        <location evidence="1">Nucleus</location>
    </subcellularLocation>
</comment>
<reference evidence="7 8" key="1">
    <citation type="submission" date="2024-01" db="EMBL/GenBank/DDBJ databases">
        <title>The genome of the rayed Mediterranean limpet Patella caerulea (Linnaeus, 1758).</title>
        <authorList>
            <person name="Anh-Thu Weber A."/>
            <person name="Halstead-Nussloch G."/>
        </authorList>
    </citation>
    <scope>NUCLEOTIDE SEQUENCE [LARGE SCALE GENOMIC DNA]</scope>
    <source>
        <strain evidence="7">AATW-2023a</strain>
        <tissue evidence="7">Whole specimen</tissue>
    </source>
</reference>
<feature type="compositionally biased region" description="Basic residues" evidence="4">
    <location>
        <begin position="1096"/>
        <end position="1105"/>
    </location>
</feature>
<keyword evidence="8" id="KW-1185">Reference proteome</keyword>
<dbReference type="InterPro" id="IPR011989">
    <property type="entry name" value="ARM-like"/>
</dbReference>
<keyword evidence="3" id="KW-0539">Nucleus</keyword>
<feature type="compositionally biased region" description="Basic residues" evidence="4">
    <location>
        <begin position="1"/>
        <end position="10"/>
    </location>
</feature>
<feature type="domain" description="RRP12 N-terminal HEAT" evidence="6">
    <location>
        <begin position="107"/>
        <end position="353"/>
    </location>
</feature>
<feature type="region of interest" description="Disordered" evidence="4">
    <location>
        <begin position="1207"/>
        <end position="1253"/>
    </location>
</feature>
<feature type="compositionally biased region" description="Acidic residues" evidence="4">
    <location>
        <begin position="1052"/>
        <end position="1065"/>
    </location>
</feature>
<feature type="compositionally biased region" description="Basic and acidic residues" evidence="4">
    <location>
        <begin position="1222"/>
        <end position="1233"/>
    </location>
</feature>
<evidence type="ECO:0000259" key="6">
    <source>
        <dbReference type="Pfam" id="PF25772"/>
    </source>
</evidence>
<name>A0AAN8K5B2_PATCE</name>
<evidence type="ECO:0000259" key="5">
    <source>
        <dbReference type="Pfam" id="PF08161"/>
    </source>
</evidence>
<organism evidence="7 8">
    <name type="scientific">Patella caerulea</name>
    <name type="common">Rayed Mediterranean limpet</name>
    <dbReference type="NCBI Taxonomy" id="87958"/>
    <lineage>
        <taxon>Eukaryota</taxon>
        <taxon>Metazoa</taxon>
        <taxon>Spiralia</taxon>
        <taxon>Lophotrochozoa</taxon>
        <taxon>Mollusca</taxon>
        <taxon>Gastropoda</taxon>
        <taxon>Patellogastropoda</taxon>
        <taxon>Patelloidea</taxon>
        <taxon>Patellidae</taxon>
        <taxon>Patella</taxon>
    </lineage>
</organism>
<comment type="caution">
    <text evidence="7">The sequence shown here is derived from an EMBL/GenBank/DDBJ whole genome shotgun (WGS) entry which is preliminary data.</text>
</comment>
<dbReference type="GO" id="GO:0005634">
    <property type="term" value="C:nucleus"/>
    <property type="evidence" value="ECO:0007669"/>
    <property type="project" value="UniProtKB-SubCell"/>
</dbReference>